<keyword evidence="3" id="KW-1185">Reference proteome</keyword>
<dbReference type="EMBL" id="JBIAPI010000007">
    <property type="protein sequence ID" value="MFF3226177.1"/>
    <property type="molecule type" value="Genomic_DNA"/>
</dbReference>
<comment type="caution">
    <text evidence="2">The sequence shown here is derived from an EMBL/GenBank/DDBJ whole genome shotgun (WGS) entry which is preliminary data.</text>
</comment>
<feature type="chain" id="PRO_5045144471" evidence="1">
    <location>
        <begin position="29"/>
        <end position="133"/>
    </location>
</feature>
<proteinExistence type="predicted"/>
<keyword evidence="1" id="KW-0732">Signal</keyword>
<evidence type="ECO:0000313" key="2">
    <source>
        <dbReference type="EMBL" id="MFF3226177.1"/>
    </source>
</evidence>
<reference evidence="2 3" key="1">
    <citation type="submission" date="2024-10" db="EMBL/GenBank/DDBJ databases">
        <title>The Natural Products Discovery Center: Release of the First 8490 Sequenced Strains for Exploring Actinobacteria Biosynthetic Diversity.</title>
        <authorList>
            <person name="Kalkreuter E."/>
            <person name="Kautsar S.A."/>
            <person name="Yang D."/>
            <person name="Bader C.D."/>
            <person name="Teijaro C.N."/>
            <person name="Fluegel L."/>
            <person name="Davis C.M."/>
            <person name="Simpson J.R."/>
            <person name="Lauterbach L."/>
            <person name="Steele A.D."/>
            <person name="Gui C."/>
            <person name="Meng S."/>
            <person name="Li G."/>
            <person name="Viehrig K."/>
            <person name="Ye F."/>
            <person name="Su P."/>
            <person name="Kiefer A.F."/>
            <person name="Nichols A."/>
            <person name="Cepeda A.J."/>
            <person name="Yan W."/>
            <person name="Fan B."/>
            <person name="Jiang Y."/>
            <person name="Adhikari A."/>
            <person name="Zheng C.-J."/>
            <person name="Schuster L."/>
            <person name="Cowan T.M."/>
            <person name="Smanski M.J."/>
            <person name="Chevrette M.G."/>
            <person name="De Carvalho L.P.S."/>
            <person name="Shen B."/>
        </authorList>
    </citation>
    <scope>NUCLEOTIDE SEQUENCE [LARGE SCALE GENOMIC DNA]</scope>
    <source>
        <strain evidence="2 3">NPDC003040</strain>
    </source>
</reference>
<evidence type="ECO:0000256" key="1">
    <source>
        <dbReference type="SAM" id="SignalP"/>
    </source>
</evidence>
<dbReference type="Proteomes" id="UP001601948">
    <property type="component" value="Unassembled WGS sequence"/>
</dbReference>
<protein>
    <submittedName>
        <fullName evidence="2">Uncharacterized protein</fullName>
    </submittedName>
</protein>
<gene>
    <name evidence="2" type="ORF">ACFYV7_25510</name>
</gene>
<feature type="signal peptide" evidence="1">
    <location>
        <begin position="1"/>
        <end position="28"/>
    </location>
</feature>
<name>A0ABW6QZA6_9NOCA</name>
<organism evidence="2 3">
    <name type="scientific">Nocardia suismassiliense</name>
    <dbReference type="NCBI Taxonomy" id="2077092"/>
    <lineage>
        <taxon>Bacteria</taxon>
        <taxon>Bacillati</taxon>
        <taxon>Actinomycetota</taxon>
        <taxon>Actinomycetes</taxon>
        <taxon>Mycobacteriales</taxon>
        <taxon>Nocardiaceae</taxon>
        <taxon>Nocardia</taxon>
    </lineage>
</organism>
<accession>A0ABW6QZA6</accession>
<evidence type="ECO:0000313" key="3">
    <source>
        <dbReference type="Proteomes" id="UP001601948"/>
    </source>
</evidence>
<sequence length="133" mass="12933">MVTIRNSARIATVIGATALAIASATAVAAAENTIEVSGVGPVNIGVDYTCEASAGVAAIRAMVGDPQADSPSATGTHTAVTCDGSRQTAVVLLTGANGTDAPLSAGQTVQVRVALVDSADIVVTGQAKVVSLA</sequence>
<dbReference type="RefSeq" id="WP_387721227.1">
    <property type="nucleotide sequence ID" value="NZ_JBIAPI010000007.1"/>
</dbReference>